<keyword evidence="2" id="KW-0472">Membrane</keyword>
<proteinExistence type="predicted"/>
<gene>
    <name evidence="3" type="ORF">ATZ36_06560</name>
</gene>
<keyword evidence="4" id="KW-1185">Reference proteome</keyword>
<reference evidence="3 4" key="1">
    <citation type="submission" date="2015-11" db="EMBL/GenBank/DDBJ databases">
        <title>Evidence for parallel genomic evolution in an endosymbiosis of termite gut flagellates.</title>
        <authorList>
            <person name="Zheng H."/>
        </authorList>
    </citation>
    <scope>NUCLEOTIDE SEQUENCE [LARGE SCALE GENOMIC DNA]</scope>
    <source>
        <strain evidence="3 4">CET450</strain>
    </source>
</reference>
<feature type="transmembrane region" description="Helical" evidence="2">
    <location>
        <begin position="76"/>
        <end position="102"/>
    </location>
</feature>
<organism evidence="3 4">
    <name type="scientific">Endomicrobium trichonymphae</name>
    <dbReference type="NCBI Taxonomy" id="1408204"/>
    <lineage>
        <taxon>Bacteria</taxon>
        <taxon>Pseudomonadati</taxon>
        <taxon>Elusimicrobiota</taxon>
        <taxon>Endomicrobiia</taxon>
        <taxon>Endomicrobiales</taxon>
        <taxon>Endomicrobiaceae</taxon>
        <taxon>Candidatus Endomicrobiellum</taxon>
    </lineage>
</organism>
<keyword evidence="2" id="KW-0812">Transmembrane</keyword>
<feature type="region of interest" description="Disordered" evidence="1">
    <location>
        <begin position="35"/>
        <end position="61"/>
    </location>
</feature>
<evidence type="ECO:0000313" key="3">
    <source>
        <dbReference type="EMBL" id="OEG70015.1"/>
    </source>
</evidence>
<evidence type="ECO:0000256" key="2">
    <source>
        <dbReference type="SAM" id="Phobius"/>
    </source>
</evidence>
<comment type="caution">
    <text evidence="3">The sequence shown here is derived from an EMBL/GenBank/DDBJ whole genome shotgun (WGS) entry which is preliminary data.</text>
</comment>
<evidence type="ECO:0000313" key="4">
    <source>
        <dbReference type="Proteomes" id="UP000095237"/>
    </source>
</evidence>
<keyword evidence="2" id="KW-1133">Transmembrane helix</keyword>
<dbReference type="AlphaFoldDB" id="A0A1E5IHY1"/>
<accession>A0A1E5IHY1</accession>
<dbReference type="Proteomes" id="UP000095237">
    <property type="component" value="Unassembled WGS sequence"/>
</dbReference>
<protein>
    <recommendedName>
        <fullName evidence="5">Lipoprotein</fullName>
    </recommendedName>
</protein>
<sequence>MKKIISMLLIGLMLAGCGKVKDFINPSASANADLKSEEALKAQNKVEPDANKDGAESSKAENAKGWWDWRLRQDGWMSWISSKTIATASAVLIISVAGYHMLFNKASAPKGGPAAGGGGPATK</sequence>
<name>A0A1E5IHY1_ENDTX</name>
<evidence type="ECO:0008006" key="5">
    <source>
        <dbReference type="Google" id="ProtNLM"/>
    </source>
</evidence>
<evidence type="ECO:0000256" key="1">
    <source>
        <dbReference type="SAM" id="MobiDB-lite"/>
    </source>
</evidence>
<dbReference type="PROSITE" id="PS51257">
    <property type="entry name" value="PROKAR_LIPOPROTEIN"/>
    <property type="match status" value="1"/>
</dbReference>
<dbReference type="EMBL" id="LNVX01000497">
    <property type="protein sequence ID" value="OEG70015.1"/>
    <property type="molecule type" value="Genomic_DNA"/>
</dbReference>